<dbReference type="InterPro" id="IPR018721">
    <property type="entry name" value="DUF2252"/>
</dbReference>
<dbReference type="EMBL" id="AYKG01000001">
    <property type="protein sequence ID" value="ROO32886.1"/>
    <property type="molecule type" value="Genomic_DNA"/>
</dbReference>
<dbReference type="AlphaFoldDB" id="A0A423Q2J7"/>
<dbReference type="Proteomes" id="UP000285310">
    <property type="component" value="Unassembled WGS sequence"/>
</dbReference>
<dbReference type="InParanoid" id="A0A423Q2J7"/>
<comment type="caution">
    <text evidence="1">The sequence shown here is derived from an EMBL/GenBank/DDBJ whole genome shotgun (WGS) entry which is preliminary data.</text>
</comment>
<protein>
    <recommendedName>
        <fullName evidence="3">DUF2252 domain-containing protein</fullName>
    </recommendedName>
</protein>
<name>A0A423Q2J7_9GAMM</name>
<dbReference type="RefSeq" id="WP_123656827.1">
    <property type="nucleotide sequence ID" value="NZ_AYKG01000001.1"/>
</dbReference>
<dbReference type="PANTHER" id="PTHR39441">
    <property type="entry name" value="DUF2252 DOMAIN-CONTAINING PROTEIN"/>
    <property type="match status" value="1"/>
</dbReference>
<accession>A0A423Q2J7</accession>
<organism evidence="1 2">
    <name type="scientific">Salinisphaera japonica YTM-1</name>
    <dbReference type="NCBI Taxonomy" id="1209778"/>
    <lineage>
        <taxon>Bacteria</taxon>
        <taxon>Pseudomonadati</taxon>
        <taxon>Pseudomonadota</taxon>
        <taxon>Gammaproteobacteria</taxon>
        <taxon>Salinisphaerales</taxon>
        <taxon>Salinisphaeraceae</taxon>
        <taxon>Salinisphaera</taxon>
    </lineage>
</organism>
<dbReference type="OrthoDB" id="1491115at2"/>
<proteinExistence type="predicted"/>
<keyword evidence="2" id="KW-1185">Reference proteome</keyword>
<evidence type="ECO:0008006" key="3">
    <source>
        <dbReference type="Google" id="ProtNLM"/>
    </source>
</evidence>
<evidence type="ECO:0000313" key="2">
    <source>
        <dbReference type="Proteomes" id="UP000285310"/>
    </source>
</evidence>
<gene>
    <name evidence="1" type="ORF">SAJA_01295</name>
</gene>
<dbReference type="PANTHER" id="PTHR39441:SF1">
    <property type="entry name" value="DUF2252 DOMAIN-CONTAINING PROTEIN"/>
    <property type="match status" value="1"/>
</dbReference>
<reference evidence="1 2" key="1">
    <citation type="submission" date="2013-10" db="EMBL/GenBank/DDBJ databases">
        <title>Salinisphaera japonica YTM-1 Genome Sequencing.</title>
        <authorList>
            <person name="Lai Q."/>
            <person name="Li C."/>
            <person name="Shao Z."/>
        </authorList>
    </citation>
    <scope>NUCLEOTIDE SEQUENCE [LARGE SCALE GENOMIC DNA]</scope>
    <source>
        <strain evidence="1 2">YTM-1</strain>
    </source>
</reference>
<sequence>MTDLKAQTRQALYERAQALDVPGRSAMSKDELVAVLAGRDGGPGQAEAPARRIGSRVAAFRHLAEQVADGEFVLRPRVLTGHDRRQHVRQCLREDHTTRIAADADDATVKFDTLADSLFSFFRGTALLFYRDMAGDDAWMPTVLALGDVHPENFGVMPNMNNVPIFSVNDFDEAYYAPFTWDIKRGATGFMIAAATEGELSAKHQRKVVKHFVKGYVEDMNRLAREGTEQDEEMRLDNAPKLIRKLIENAQESRAEWLVEDYLNEPKTGFRATDELVPITARRDEFQAITDRLVKDNDITVPLRAQGMRVKDVALRRGQGTASLGLNRYYVLIEGPQADGSDDLILEYKQARHSALSGLVPPSSYEKNTRGERISHAQAVHLVRGDRFYGHIDFEGLSYMTRERAPYRDDIDLDDLSKNQWKTYAGICGRVLARVHALSDESGNITRDIEPDIIEAMGPPELFIADMIEFAEEAAARVTRDHAMFQADHARGAFSQLDIIHG</sequence>
<evidence type="ECO:0000313" key="1">
    <source>
        <dbReference type="EMBL" id="ROO32886.1"/>
    </source>
</evidence>
<dbReference type="Pfam" id="PF10009">
    <property type="entry name" value="DUF2252"/>
    <property type="match status" value="1"/>
</dbReference>